<dbReference type="SUPFAM" id="SSF56219">
    <property type="entry name" value="DNase I-like"/>
    <property type="match status" value="1"/>
</dbReference>
<dbReference type="Gene3D" id="3.60.10.10">
    <property type="entry name" value="Endonuclease/exonuclease/phosphatase"/>
    <property type="match status" value="1"/>
</dbReference>
<organism evidence="2">
    <name type="scientific">uncultured Frankineae bacterium</name>
    <dbReference type="NCBI Taxonomy" id="437475"/>
    <lineage>
        <taxon>Bacteria</taxon>
        <taxon>Bacillati</taxon>
        <taxon>Actinomycetota</taxon>
        <taxon>Actinomycetes</taxon>
        <taxon>Frankiales</taxon>
        <taxon>environmental samples</taxon>
    </lineage>
</organism>
<proteinExistence type="predicted"/>
<evidence type="ECO:0000259" key="1">
    <source>
        <dbReference type="Pfam" id="PF03372"/>
    </source>
</evidence>
<dbReference type="AlphaFoldDB" id="A0A6J4LQY8"/>
<dbReference type="GO" id="GO:0003824">
    <property type="term" value="F:catalytic activity"/>
    <property type="evidence" value="ECO:0007669"/>
    <property type="project" value="InterPro"/>
</dbReference>
<feature type="domain" description="Endonuclease/exonuclease/phosphatase" evidence="1">
    <location>
        <begin position="4"/>
        <end position="244"/>
    </location>
</feature>
<dbReference type="EMBL" id="CADCUE010000153">
    <property type="protein sequence ID" value="CAA9339698.1"/>
    <property type="molecule type" value="Genomic_DNA"/>
</dbReference>
<dbReference type="Pfam" id="PF03372">
    <property type="entry name" value="Exo_endo_phos"/>
    <property type="match status" value="1"/>
</dbReference>
<dbReference type="GO" id="GO:0016020">
    <property type="term" value="C:membrane"/>
    <property type="evidence" value="ECO:0007669"/>
    <property type="project" value="GOC"/>
</dbReference>
<dbReference type="PANTHER" id="PTHR14859:SF15">
    <property type="entry name" value="ENDONUCLEASE_EXONUCLEASE_PHOSPHATASE DOMAIN-CONTAINING PROTEIN"/>
    <property type="match status" value="1"/>
</dbReference>
<dbReference type="PANTHER" id="PTHR14859">
    <property type="entry name" value="CALCOFLUOR WHITE HYPERSENSITIVE PROTEIN PRECURSOR"/>
    <property type="match status" value="1"/>
</dbReference>
<accession>A0A6J4LQY8</accession>
<dbReference type="InterPro" id="IPR036691">
    <property type="entry name" value="Endo/exonu/phosph_ase_sf"/>
</dbReference>
<protein>
    <recommendedName>
        <fullName evidence="1">Endonuclease/exonuclease/phosphatase domain-containing protein</fullName>
    </recommendedName>
</protein>
<gene>
    <name evidence="2" type="ORF">AVDCRST_MAG16-1738</name>
</gene>
<reference evidence="2" key="1">
    <citation type="submission" date="2020-02" db="EMBL/GenBank/DDBJ databases">
        <authorList>
            <person name="Meier V. D."/>
        </authorList>
    </citation>
    <scope>NUCLEOTIDE SEQUENCE</scope>
    <source>
        <strain evidence="2">AVDCRST_MAG16</strain>
    </source>
</reference>
<dbReference type="InterPro" id="IPR051916">
    <property type="entry name" value="GPI-anchor_lipid_remodeler"/>
</dbReference>
<dbReference type="GO" id="GO:0006506">
    <property type="term" value="P:GPI anchor biosynthetic process"/>
    <property type="evidence" value="ECO:0007669"/>
    <property type="project" value="TreeGrafter"/>
</dbReference>
<name>A0A6J4LQY8_9ACTN</name>
<dbReference type="InterPro" id="IPR005135">
    <property type="entry name" value="Endo/exonuclease/phosphatase"/>
</dbReference>
<evidence type="ECO:0000313" key="2">
    <source>
        <dbReference type="EMBL" id="CAA9339698.1"/>
    </source>
</evidence>
<sequence length="253" mass="27245">MRLATFNLLHGRSLTDGRVVPERLAEAARTLDADVVGLQEVDRGQPRSGFADQTEQVARALGAEHWRFVPAITGTPGGTWRAAADEDEGQPAYGVGLVSRWPVTAWQVVRLPAARVRAPVLLPGTRRVVWLQDEPRVGVVALVETPSGPVTVGTTHLSFVPGRNGAQLRRLTAAMAQLPGPRVLLGDLNLPGPLPRLLTRWQALARTPTYPAPEPRVQLDHVLASGDLPPVTSVQALPLPVSDHRALLVQLRG</sequence>